<dbReference type="GO" id="GO:0046872">
    <property type="term" value="F:metal ion binding"/>
    <property type="evidence" value="ECO:0007669"/>
    <property type="project" value="UniProtKB-KW"/>
</dbReference>
<evidence type="ECO:0000256" key="3">
    <source>
        <dbReference type="ARBA" id="ARBA00022468"/>
    </source>
</evidence>
<dbReference type="AlphaFoldDB" id="A0A9Q0HU11"/>
<keyword evidence="14" id="KW-1185">Reference proteome</keyword>
<dbReference type="InterPro" id="IPR035892">
    <property type="entry name" value="C2_domain_sf"/>
</dbReference>
<keyword evidence="7" id="KW-0106">Calcium</keyword>
<evidence type="ECO:0000256" key="10">
    <source>
        <dbReference type="ARBA" id="ARBA00023242"/>
    </source>
</evidence>
<evidence type="ECO:0000256" key="11">
    <source>
        <dbReference type="ARBA" id="ARBA00024037"/>
    </source>
</evidence>
<dbReference type="PANTHER" id="PTHR45933:SF6">
    <property type="entry name" value="PROTEIN C2-DOMAIN ABA-RELATED 11"/>
    <property type="match status" value="1"/>
</dbReference>
<dbReference type="GO" id="GO:0005634">
    <property type="term" value="C:nucleus"/>
    <property type="evidence" value="ECO:0007669"/>
    <property type="project" value="UniProtKB-SubCell"/>
</dbReference>
<dbReference type="InterPro" id="IPR000008">
    <property type="entry name" value="C2_dom"/>
</dbReference>
<evidence type="ECO:0000313" key="13">
    <source>
        <dbReference type="EMBL" id="KAJ1697813.1"/>
    </source>
</evidence>
<dbReference type="Pfam" id="PF00168">
    <property type="entry name" value="C2"/>
    <property type="match status" value="1"/>
</dbReference>
<comment type="caution">
    <text evidence="13">The sequence shown here is derived from an EMBL/GenBank/DDBJ whole genome shotgun (WGS) entry which is preliminary data.</text>
</comment>
<keyword evidence="4" id="KW-1003">Cell membrane</keyword>
<sequence length="174" mass="19706">MSDPVGLLKVIVSHGKKMAIRDFRSSDPYVIVRVGNARAKTKVINSCLNPVWNEEFTFDIKEPPQAIQFEVFDKDRFKHDDKMGHAFIDLQPIFSASKLKRALQSKLTTGEMMKLRKVAPNSENCLLEDSFVMYLNGDVVFDARLRLCDVETGELFVKVKWFEGVTTSASSGLK</sequence>
<gene>
    <name evidence="13" type="ORF">LUZ63_006325</name>
</gene>
<evidence type="ECO:0000259" key="12">
    <source>
        <dbReference type="PROSITE" id="PS50004"/>
    </source>
</evidence>
<evidence type="ECO:0000256" key="7">
    <source>
        <dbReference type="ARBA" id="ARBA00022837"/>
    </source>
</evidence>
<dbReference type="GO" id="GO:0008289">
    <property type="term" value="F:lipid binding"/>
    <property type="evidence" value="ECO:0007669"/>
    <property type="project" value="UniProtKB-KW"/>
</dbReference>
<feature type="domain" description="C2" evidence="12">
    <location>
        <begin position="1"/>
        <end position="103"/>
    </location>
</feature>
<dbReference type="Gene3D" id="2.60.40.150">
    <property type="entry name" value="C2 domain"/>
    <property type="match status" value="1"/>
</dbReference>
<evidence type="ECO:0000256" key="9">
    <source>
        <dbReference type="ARBA" id="ARBA00023136"/>
    </source>
</evidence>
<evidence type="ECO:0000256" key="2">
    <source>
        <dbReference type="ARBA" id="ARBA00004236"/>
    </source>
</evidence>
<accession>A0A9Q0HU11</accession>
<dbReference type="GO" id="GO:0005096">
    <property type="term" value="F:GTPase activator activity"/>
    <property type="evidence" value="ECO:0007669"/>
    <property type="project" value="UniProtKB-KW"/>
</dbReference>
<keyword evidence="3" id="KW-0343">GTPase activation</keyword>
<evidence type="ECO:0000256" key="5">
    <source>
        <dbReference type="ARBA" id="ARBA00022682"/>
    </source>
</evidence>
<dbReference type="PANTHER" id="PTHR45933">
    <property type="entry name" value="PROTEIN C2-DOMAIN ABA-RELATED 4"/>
    <property type="match status" value="1"/>
</dbReference>
<name>A0A9Q0HU11_9POAL</name>
<comment type="subcellular location">
    <subcellularLocation>
        <location evidence="2">Cell membrane</location>
    </subcellularLocation>
    <subcellularLocation>
        <location evidence="1">Nucleus</location>
    </subcellularLocation>
</comment>
<evidence type="ECO:0000313" key="14">
    <source>
        <dbReference type="Proteomes" id="UP001151287"/>
    </source>
</evidence>
<keyword evidence="8" id="KW-0446">Lipid-binding</keyword>
<dbReference type="GO" id="GO:0009738">
    <property type="term" value="P:abscisic acid-activated signaling pathway"/>
    <property type="evidence" value="ECO:0007669"/>
    <property type="project" value="UniProtKB-KW"/>
</dbReference>
<dbReference type="GO" id="GO:0005886">
    <property type="term" value="C:plasma membrane"/>
    <property type="evidence" value="ECO:0007669"/>
    <property type="project" value="UniProtKB-SubCell"/>
</dbReference>
<dbReference type="SMART" id="SM00239">
    <property type="entry name" value="C2"/>
    <property type="match status" value="1"/>
</dbReference>
<dbReference type="SUPFAM" id="SSF49562">
    <property type="entry name" value="C2 domain (Calcium/lipid-binding domain, CaLB)"/>
    <property type="match status" value="1"/>
</dbReference>
<dbReference type="PROSITE" id="PS50004">
    <property type="entry name" value="C2"/>
    <property type="match status" value="1"/>
</dbReference>
<evidence type="ECO:0000256" key="1">
    <source>
        <dbReference type="ARBA" id="ARBA00004123"/>
    </source>
</evidence>
<keyword evidence="9" id="KW-0472">Membrane</keyword>
<keyword evidence="5" id="KW-0938">Abscisic acid signaling pathway</keyword>
<protein>
    <recommendedName>
        <fullName evidence="12">C2 domain-containing protein</fullName>
    </recommendedName>
</protein>
<dbReference type="EMBL" id="JAMQYH010000002">
    <property type="protein sequence ID" value="KAJ1697813.1"/>
    <property type="molecule type" value="Genomic_DNA"/>
</dbReference>
<comment type="similarity">
    <text evidence="11">Belongs to the plant CAR protein family.</text>
</comment>
<organism evidence="13 14">
    <name type="scientific">Rhynchospora breviuscula</name>
    <dbReference type="NCBI Taxonomy" id="2022672"/>
    <lineage>
        <taxon>Eukaryota</taxon>
        <taxon>Viridiplantae</taxon>
        <taxon>Streptophyta</taxon>
        <taxon>Embryophyta</taxon>
        <taxon>Tracheophyta</taxon>
        <taxon>Spermatophyta</taxon>
        <taxon>Magnoliopsida</taxon>
        <taxon>Liliopsida</taxon>
        <taxon>Poales</taxon>
        <taxon>Cyperaceae</taxon>
        <taxon>Cyperoideae</taxon>
        <taxon>Rhynchosporeae</taxon>
        <taxon>Rhynchospora</taxon>
    </lineage>
</organism>
<evidence type="ECO:0000256" key="8">
    <source>
        <dbReference type="ARBA" id="ARBA00023121"/>
    </source>
</evidence>
<proteinExistence type="inferred from homology"/>
<keyword evidence="10" id="KW-0539">Nucleus</keyword>
<dbReference type="Proteomes" id="UP001151287">
    <property type="component" value="Unassembled WGS sequence"/>
</dbReference>
<evidence type="ECO:0000256" key="4">
    <source>
        <dbReference type="ARBA" id="ARBA00022475"/>
    </source>
</evidence>
<dbReference type="InterPro" id="IPR044562">
    <property type="entry name" value="CAR1-11"/>
</dbReference>
<reference evidence="13" key="1">
    <citation type="journal article" date="2022" name="Cell">
        <title>Repeat-based holocentromeres influence genome architecture and karyotype evolution.</title>
        <authorList>
            <person name="Hofstatter P.G."/>
            <person name="Thangavel G."/>
            <person name="Lux T."/>
            <person name="Neumann P."/>
            <person name="Vondrak T."/>
            <person name="Novak P."/>
            <person name="Zhang M."/>
            <person name="Costa L."/>
            <person name="Castellani M."/>
            <person name="Scott A."/>
            <person name="Toegelov H."/>
            <person name="Fuchs J."/>
            <person name="Mata-Sucre Y."/>
            <person name="Dias Y."/>
            <person name="Vanzela A.L.L."/>
            <person name="Huettel B."/>
            <person name="Almeida C.C.S."/>
            <person name="Simkova H."/>
            <person name="Souza G."/>
            <person name="Pedrosa-Harand A."/>
            <person name="Macas J."/>
            <person name="Mayer K.F.X."/>
            <person name="Houben A."/>
            <person name="Marques A."/>
        </authorList>
    </citation>
    <scope>NUCLEOTIDE SEQUENCE</scope>
    <source>
        <strain evidence="13">RhyBre1mFocal</strain>
    </source>
</reference>
<evidence type="ECO:0000256" key="6">
    <source>
        <dbReference type="ARBA" id="ARBA00022723"/>
    </source>
</evidence>
<dbReference type="PRINTS" id="PR00360">
    <property type="entry name" value="C2DOMAIN"/>
</dbReference>
<dbReference type="OrthoDB" id="270970at2759"/>
<keyword evidence="6" id="KW-0479">Metal-binding</keyword>